<evidence type="ECO:0000313" key="2">
    <source>
        <dbReference type="EMBL" id="KAG7294804.1"/>
    </source>
</evidence>
<dbReference type="EMBL" id="JAHIBW010000147">
    <property type="protein sequence ID" value="KAG7294804.1"/>
    <property type="molecule type" value="Genomic_DNA"/>
</dbReference>
<gene>
    <name evidence="2" type="ORF">JYU34_022828</name>
</gene>
<dbReference type="SUPFAM" id="SSF56672">
    <property type="entry name" value="DNA/RNA polymerases"/>
    <property type="match status" value="1"/>
</dbReference>
<accession>A0ABQ7PPG8</accession>
<proteinExistence type="predicted"/>
<dbReference type="InterPro" id="IPR000477">
    <property type="entry name" value="RT_dom"/>
</dbReference>
<dbReference type="PANTHER" id="PTHR47331">
    <property type="entry name" value="PHD-TYPE DOMAIN-CONTAINING PROTEIN"/>
    <property type="match status" value="1"/>
</dbReference>
<dbReference type="Gene3D" id="3.10.10.10">
    <property type="entry name" value="HIV Type 1 Reverse Transcriptase, subunit A, domain 1"/>
    <property type="match status" value="1"/>
</dbReference>
<dbReference type="InterPro" id="IPR043502">
    <property type="entry name" value="DNA/RNA_pol_sf"/>
</dbReference>
<sequence length="1290" mass="147485">MIDKSLVQELGISTSQSIPIKFIDAFGIEVFQSDAPKVSTKICGFNEKNMYDVTLRQVDKLKLPKQNLSAVNDLQCKHFLHLKDIVCRSCVVPRLLIGEDNYYLLAPLEILHGNRSEPYATRCRLGWSVHGCCGLTHSPVNGHTFHLAHSHEQQVPTSINELNDLVKQSFELDSIGVSTLRRENTAHLRAVRILDETARHVGNQWEVGLPFVKDEFTMPETYDYARTRLQGIVKKFQNDGDYAERYRKEMQKLFDNGYARELDVNEPPASHIWYLSHFGVQNPNKPGKLRLVFDCAGKVKGLCLNDYLLTGPDLYNSLLGIMLRFREHKIVIIADIKDFFVQIRIRPEDQHVFRFLWQENTNLPIKTCVMQSLLFGATCSPFIAQYIKNKNALKYQDLHPEAVDVIINSHYMDDCLHSCADESQAIELVRDITAIHKSGGFEITRWSSNNKQVLQSIPAAALAPTAMEFKHGATNTTERTLGLMWHPNDDTFGFKVDYDRISPRILDGSVPPTKAQMLSIIMSVYDLHGFLSPFIIKGRIIFQNVHRSGVSWDCHIQTEEHRKFLDWLSDLKGLRGLRVPRFVLNAHEWVECYSDAQWMTHSLDNIECPIVDTQMHVFCDASSKAYSAVIYWRFTRSDGRVMVSFEASKSRVSPLRPVSIPRLELQGALLAARLATTVQREHKHIQPTKRYFWTDSSTVLQWLRSDPRDYKPYVAHRLGEIDELSKSCEWRYVPTGLNVADIATRDNAPPLVYSSDWFQGPSFLRRAEDHWPKDLKRTQPLEEAQCEVRTVHVVVAQRSELSLLPNEDNISNWITLVRATARVLLFIRRLKRKQCSLDTLLMKEAEDLLIKKCQLDSFSTELSCLQQNKPLPSNSRLRQLTPYVDEVGILRLGGRIDKVVGVEHGTRRPAVMDGKHRISRLLVEHYHKQALHGANELVVNNLRQLYWILNLRPTVRTVASRCLFCRFRRAAPQPQRMADLPAARLQHNRAPFSYCGVDFFGPLEVTVGRRRQKRYCMLFTCLTVRAIHIEITEDLTADSAIMALRRMGARRKMPLVIISDNGTNLRGADAELKRSIAELDTEAVREAGAVRGVEWRFIPPGAPEMGGSWERMIRTVKSSLKVILKERAPHPDTLATLLAEVEALVNSRPITHVSDDPNYPEALTPNHFLIGASSTSPQFGKYTNDDLCLRKKWRVAQRLADMFWARWLKEYLPTLLPRQKWTQESRSLEVGDYVIIVEANLDRSCWRHGVVSATHAGRDGRVRVVDVRTRTGVLRRPVTRVALLSSNTGC</sequence>
<dbReference type="Proteomes" id="UP000823941">
    <property type="component" value="Unassembled WGS sequence"/>
</dbReference>
<dbReference type="Gene3D" id="3.30.420.10">
    <property type="entry name" value="Ribonuclease H-like superfamily/Ribonuclease H"/>
    <property type="match status" value="1"/>
</dbReference>
<comment type="caution">
    <text evidence="2">The sequence shown here is derived from an EMBL/GenBank/DDBJ whole genome shotgun (WGS) entry which is preliminary data.</text>
</comment>
<organism evidence="2 3">
    <name type="scientific">Plutella xylostella</name>
    <name type="common">Diamondback moth</name>
    <name type="synonym">Plutella maculipennis</name>
    <dbReference type="NCBI Taxonomy" id="51655"/>
    <lineage>
        <taxon>Eukaryota</taxon>
        <taxon>Metazoa</taxon>
        <taxon>Ecdysozoa</taxon>
        <taxon>Arthropoda</taxon>
        <taxon>Hexapoda</taxon>
        <taxon>Insecta</taxon>
        <taxon>Pterygota</taxon>
        <taxon>Neoptera</taxon>
        <taxon>Endopterygota</taxon>
        <taxon>Lepidoptera</taxon>
        <taxon>Glossata</taxon>
        <taxon>Ditrysia</taxon>
        <taxon>Yponomeutoidea</taxon>
        <taxon>Plutellidae</taxon>
        <taxon>Plutella</taxon>
    </lineage>
</organism>
<dbReference type="PROSITE" id="PS50994">
    <property type="entry name" value="INTEGRASE"/>
    <property type="match status" value="1"/>
</dbReference>
<protein>
    <recommendedName>
        <fullName evidence="1">Integrase catalytic domain-containing protein</fullName>
    </recommendedName>
</protein>
<evidence type="ECO:0000259" key="1">
    <source>
        <dbReference type="PROSITE" id="PS50994"/>
    </source>
</evidence>
<keyword evidence="3" id="KW-1185">Reference proteome</keyword>
<dbReference type="Pfam" id="PF00078">
    <property type="entry name" value="RVT_1"/>
    <property type="match status" value="1"/>
</dbReference>
<dbReference type="CDD" id="cd01644">
    <property type="entry name" value="RT_pepA17"/>
    <property type="match status" value="1"/>
</dbReference>
<evidence type="ECO:0000313" key="3">
    <source>
        <dbReference type="Proteomes" id="UP000823941"/>
    </source>
</evidence>
<dbReference type="InterPro" id="IPR001584">
    <property type="entry name" value="Integrase_cat-core"/>
</dbReference>
<dbReference type="InterPro" id="IPR036397">
    <property type="entry name" value="RNaseH_sf"/>
</dbReference>
<dbReference type="InterPro" id="IPR043128">
    <property type="entry name" value="Rev_trsase/Diguanyl_cyclase"/>
</dbReference>
<dbReference type="PANTHER" id="PTHR47331:SF1">
    <property type="entry name" value="GAG-LIKE PROTEIN"/>
    <property type="match status" value="1"/>
</dbReference>
<dbReference type="InterPro" id="IPR008042">
    <property type="entry name" value="Retrotrans_Pao"/>
</dbReference>
<dbReference type="Pfam" id="PF18701">
    <property type="entry name" value="DUF5641"/>
    <property type="match status" value="1"/>
</dbReference>
<dbReference type="Pfam" id="PF05380">
    <property type="entry name" value="Peptidase_A17"/>
    <property type="match status" value="2"/>
</dbReference>
<feature type="domain" description="Integrase catalytic" evidence="1">
    <location>
        <begin position="987"/>
        <end position="1173"/>
    </location>
</feature>
<reference evidence="2 3" key="1">
    <citation type="submission" date="2021-06" db="EMBL/GenBank/DDBJ databases">
        <title>A haploid diamondback moth (Plutella xylostella L.) genome assembly resolves 31 chromosomes and identifies a diamide resistance mutation.</title>
        <authorList>
            <person name="Ward C.M."/>
            <person name="Perry K.D."/>
            <person name="Baker G."/>
            <person name="Powis K."/>
            <person name="Heckel D.G."/>
            <person name="Baxter S.W."/>
        </authorList>
    </citation>
    <scope>NUCLEOTIDE SEQUENCE [LARGE SCALE GENOMIC DNA]</scope>
    <source>
        <strain evidence="2 3">LV</strain>
        <tissue evidence="2">Single pupa</tissue>
    </source>
</reference>
<dbReference type="InterPro" id="IPR012337">
    <property type="entry name" value="RNaseH-like_sf"/>
</dbReference>
<dbReference type="InterPro" id="IPR040676">
    <property type="entry name" value="DUF5641"/>
</dbReference>
<dbReference type="Gene3D" id="3.30.70.270">
    <property type="match status" value="1"/>
</dbReference>
<dbReference type="SUPFAM" id="SSF53098">
    <property type="entry name" value="Ribonuclease H-like"/>
    <property type="match status" value="1"/>
</dbReference>
<name>A0ABQ7PPG8_PLUXY</name>